<dbReference type="EMBL" id="SVNY01000004">
    <property type="protein sequence ID" value="MBE6833611.1"/>
    <property type="molecule type" value="Genomic_DNA"/>
</dbReference>
<evidence type="ECO:0000256" key="4">
    <source>
        <dbReference type="SAM" id="SignalP"/>
    </source>
</evidence>
<dbReference type="Gene3D" id="3.40.190.10">
    <property type="entry name" value="Periplasmic binding protein-like II"/>
    <property type="match status" value="1"/>
</dbReference>
<dbReference type="Gene3D" id="3.90.76.10">
    <property type="entry name" value="Dipeptide-binding Protein, Domain 1"/>
    <property type="match status" value="1"/>
</dbReference>
<protein>
    <submittedName>
        <fullName evidence="6">ABC transporter substrate-binding protein</fullName>
    </submittedName>
</protein>
<dbReference type="InterPro" id="IPR000914">
    <property type="entry name" value="SBP_5_dom"/>
</dbReference>
<dbReference type="Proteomes" id="UP000754750">
    <property type="component" value="Unassembled WGS sequence"/>
</dbReference>
<keyword evidence="3 4" id="KW-0732">Signal</keyword>
<sequence>MKRILAMLLTFAMLLGATACGSSSGSASGAAAASESGKGKTDLVIATAAEAVTLDPQGGWDGNSLNVMRQLYNGLVKLNDKMEIVGDLAESWEFTSDTSVTFKLRHGVKFHNGDEMKASDVVYSIERAQKSAKVKTFTANIASVTADDDYTVTIKTSIPYAPLMSNLCHTANSIVSQKAAEAAGDKFSASPIGTGPFKFVKWDSGDKIILEKNADYFAGTVKPTSLTFKLMSEGSARTIALETGEVDLNLTVAASDAKRISEEDSVKLVTSMSPKIEYVSMNQKEKPFDNALVRQAINYAIDRKSLNTVATAGYGEVTDSVMNKQINGYTDDVAHYDYNPEKAKELLGQAGYKNGFETTILVSGDTRNTEAQLIQANLADVGINVTIDTAESTAMLEQINNGDYKMFIMSYNNTTGDPDTSLYMLFNSKVPASSGNRSFTNIPEVDQKLEAARVETNADARMKIYAELQKTLTEQAVWVPLYCVPNLVGIRSGLSGYTPHPLGNDVFDQLSYE</sequence>
<dbReference type="SUPFAM" id="SSF53850">
    <property type="entry name" value="Periplasmic binding protein-like II"/>
    <property type="match status" value="1"/>
</dbReference>
<reference evidence="6" key="1">
    <citation type="submission" date="2019-04" db="EMBL/GenBank/DDBJ databases">
        <title>Evolution of Biomass-Degrading Anaerobic Consortia Revealed by Metagenomics.</title>
        <authorList>
            <person name="Peng X."/>
        </authorList>
    </citation>
    <scope>NUCLEOTIDE SEQUENCE</scope>
    <source>
        <strain evidence="6">SIG551</strain>
    </source>
</reference>
<dbReference type="GO" id="GO:1904680">
    <property type="term" value="F:peptide transmembrane transporter activity"/>
    <property type="evidence" value="ECO:0007669"/>
    <property type="project" value="TreeGrafter"/>
</dbReference>
<dbReference type="PANTHER" id="PTHR30290">
    <property type="entry name" value="PERIPLASMIC BINDING COMPONENT OF ABC TRANSPORTER"/>
    <property type="match status" value="1"/>
</dbReference>
<name>A0A928Q448_9FIRM</name>
<evidence type="ECO:0000256" key="1">
    <source>
        <dbReference type="ARBA" id="ARBA00005695"/>
    </source>
</evidence>
<evidence type="ECO:0000256" key="3">
    <source>
        <dbReference type="ARBA" id="ARBA00022729"/>
    </source>
</evidence>
<evidence type="ECO:0000313" key="7">
    <source>
        <dbReference type="Proteomes" id="UP000754750"/>
    </source>
</evidence>
<dbReference type="PANTHER" id="PTHR30290:SF9">
    <property type="entry name" value="OLIGOPEPTIDE-BINDING PROTEIN APPA"/>
    <property type="match status" value="1"/>
</dbReference>
<dbReference type="RefSeq" id="WP_020072363.1">
    <property type="nucleotide sequence ID" value="NZ_JBKWRC010000002.1"/>
</dbReference>
<evidence type="ECO:0000256" key="2">
    <source>
        <dbReference type="ARBA" id="ARBA00022448"/>
    </source>
</evidence>
<dbReference type="AlphaFoldDB" id="A0A928Q448"/>
<gene>
    <name evidence="6" type="ORF">E7512_08540</name>
</gene>
<dbReference type="InterPro" id="IPR030678">
    <property type="entry name" value="Peptide/Ni-bd"/>
</dbReference>
<proteinExistence type="inferred from homology"/>
<evidence type="ECO:0000313" key="6">
    <source>
        <dbReference type="EMBL" id="MBE6833611.1"/>
    </source>
</evidence>
<keyword evidence="2" id="KW-0813">Transport</keyword>
<dbReference type="PROSITE" id="PS51257">
    <property type="entry name" value="PROKAR_LIPOPROTEIN"/>
    <property type="match status" value="1"/>
</dbReference>
<feature type="domain" description="Solute-binding protein family 5" evidence="5">
    <location>
        <begin position="83"/>
        <end position="428"/>
    </location>
</feature>
<comment type="caution">
    <text evidence="6">The sequence shown here is derived from an EMBL/GenBank/DDBJ whole genome shotgun (WGS) entry which is preliminary data.</text>
</comment>
<feature type="signal peptide" evidence="4">
    <location>
        <begin position="1"/>
        <end position="19"/>
    </location>
</feature>
<dbReference type="PIRSF" id="PIRSF002741">
    <property type="entry name" value="MppA"/>
    <property type="match status" value="1"/>
</dbReference>
<accession>A0A928Q448</accession>
<dbReference type="Gene3D" id="3.10.105.10">
    <property type="entry name" value="Dipeptide-binding Protein, Domain 3"/>
    <property type="match status" value="1"/>
</dbReference>
<comment type="similarity">
    <text evidence="1">Belongs to the bacterial solute-binding protein 5 family.</text>
</comment>
<dbReference type="GO" id="GO:0043190">
    <property type="term" value="C:ATP-binding cassette (ABC) transporter complex"/>
    <property type="evidence" value="ECO:0007669"/>
    <property type="project" value="InterPro"/>
</dbReference>
<dbReference type="GO" id="GO:0042597">
    <property type="term" value="C:periplasmic space"/>
    <property type="evidence" value="ECO:0007669"/>
    <property type="project" value="UniProtKB-ARBA"/>
</dbReference>
<evidence type="ECO:0000259" key="5">
    <source>
        <dbReference type="Pfam" id="PF00496"/>
    </source>
</evidence>
<organism evidence="6 7">
    <name type="scientific">Faecalispora sporosphaeroides</name>
    <dbReference type="NCBI Taxonomy" id="1549"/>
    <lineage>
        <taxon>Bacteria</taxon>
        <taxon>Bacillati</taxon>
        <taxon>Bacillota</taxon>
        <taxon>Clostridia</taxon>
        <taxon>Eubacteriales</taxon>
        <taxon>Oscillospiraceae</taxon>
        <taxon>Faecalispora</taxon>
    </lineage>
</organism>
<dbReference type="GO" id="GO:0015833">
    <property type="term" value="P:peptide transport"/>
    <property type="evidence" value="ECO:0007669"/>
    <property type="project" value="TreeGrafter"/>
</dbReference>
<dbReference type="Pfam" id="PF00496">
    <property type="entry name" value="SBP_bac_5"/>
    <property type="match status" value="1"/>
</dbReference>
<dbReference type="InterPro" id="IPR039424">
    <property type="entry name" value="SBP_5"/>
</dbReference>
<feature type="chain" id="PRO_5038480886" evidence="4">
    <location>
        <begin position="20"/>
        <end position="513"/>
    </location>
</feature>